<comment type="caution">
    <text evidence="6">The sequence shown here is derived from an EMBL/GenBank/DDBJ whole genome shotgun (WGS) entry which is preliminary data.</text>
</comment>
<organism evidence="6 7">
    <name type="scientific">Polynucleobacter sphagniphilus</name>
    <dbReference type="NCBI Taxonomy" id="1743169"/>
    <lineage>
        <taxon>Bacteria</taxon>
        <taxon>Pseudomonadati</taxon>
        <taxon>Pseudomonadota</taxon>
        <taxon>Betaproteobacteria</taxon>
        <taxon>Burkholderiales</taxon>
        <taxon>Burkholderiaceae</taxon>
        <taxon>Polynucleobacter</taxon>
    </lineage>
</organism>
<dbReference type="SUPFAM" id="SSF52540">
    <property type="entry name" value="P-loop containing nucleoside triphosphate hydrolases"/>
    <property type="match status" value="1"/>
</dbReference>
<dbReference type="InterPro" id="IPR003593">
    <property type="entry name" value="AAA+_ATPase"/>
</dbReference>
<evidence type="ECO:0000313" key="6">
    <source>
        <dbReference type="EMBL" id="MDH6504717.1"/>
    </source>
</evidence>
<dbReference type="InterPro" id="IPR039421">
    <property type="entry name" value="Type_1_exporter"/>
</dbReference>
<dbReference type="SMART" id="SM00382">
    <property type="entry name" value="AAA"/>
    <property type="match status" value="1"/>
</dbReference>
<evidence type="ECO:0000256" key="1">
    <source>
        <dbReference type="ARBA" id="ARBA00022475"/>
    </source>
</evidence>
<protein>
    <submittedName>
        <fullName evidence="6">ABC-type transport system involved in cytochrome bd biosynthesis fused ATPase/permease subunit</fullName>
    </submittedName>
</protein>
<dbReference type="Gene3D" id="3.40.50.300">
    <property type="entry name" value="P-loop containing nucleotide triphosphate hydrolases"/>
    <property type="match status" value="1"/>
</dbReference>
<evidence type="ECO:0000259" key="5">
    <source>
        <dbReference type="PROSITE" id="PS50893"/>
    </source>
</evidence>
<accession>A0AA43S6P1</accession>
<dbReference type="InterPro" id="IPR003439">
    <property type="entry name" value="ABC_transporter-like_ATP-bd"/>
</dbReference>
<dbReference type="PROSITE" id="PS50893">
    <property type="entry name" value="ABC_TRANSPORTER_2"/>
    <property type="match status" value="1"/>
</dbReference>
<evidence type="ECO:0000256" key="4">
    <source>
        <dbReference type="ARBA" id="ARBA00022840"/>
    </source>
</evidence>
<dbReference type="Proteomes" id="UP001161160">
    <property type="component" value="Unassembled WGS sequence"/>
</dbReference>
<keyword evidence="1" id="KW-1003">Cell membrane</keyword>
<sequence length="216" mass="24384">MEMLMRIKGDGLAYKYVDSDIKIKFPDFIFKTGDVVILNQKSGKGKSTLINLIMNLTTPTTGNIFIDYENKTIKPNIKSLVSFVPQESILLNDTILNNIIFTSNITEDNIDIDRLKIVFNLAGLSHLNIGFDEIFTRYCGERGGALSGGQVQRIHIARILYENRPILIMDEPTSAIDNEGEIELLLKINDELKSKITIIASHNKNLTNIKNTEYTF</sequence>
<evidence type="ECO:0000313" key="7">
    <source>
        <dbReference type="Proteomes" id="UP001161160"/>
    </source>
</evidence>
<keyword evidence="2" id="KW-0472">Membrane</keyword>
<keyword evidence="3" id="KW-0547">Nucleotide-binding</keyword>
<dbReference type="InterPro" id="IPR027417">
    <property type="entry name" value="P-loop_NTPase"/>
</dbReference>
<dbReference type="GO" id="GO:0034040">
    <property type="term" value="F:ATPase-coupled lipid transmembrane transporter activity"/>
    <property type="evidence" value="ECO:0007669"/>
    <property type="project" value="TreeGrafter"/>
</dbReference>
<proteinExistence type="predicted"/>
<name>A0AA43S6P1_9BURK</name>
<keyword evidence="2" id="KW-0997">Cell inner membrane</keyword>
<evidence type="ECO:0000256" key="3">
    <source>
        <dbReference type="ARBA" id="ARBA00022741"/>
    </source>
</evidence>
<dbReference type="PANTHER" id="PTHR24221:SF654">
    <property type="entry name" value="ATP-BINDING CASSETTE SUB-FAMILY B MEMBER 6"/>
    <property type="match status" value="1"/>
</dbReference>
<evidence type="ECO:0000256" key="2">
    <source>
        <dbReference type="ARBA" id="ARBA00022519"/>
    </source>
</evidence>
<gene>
    <name evidence="6" type="ORF">M2127_002046</name>
</gene>
<keyword evidence="7" id="KW-1185">Reference proteome</keyword>
<dbReference type="RefSeq" id="WP_280756968.1">
    <property type="nucleotide sequence ID" value="NZ_JARXXW010000014.1"/>
</dbReference>
<keyword evidence="4" id="KW-0067">ATP-binding</keyword>
<feature type="domain" description="ABC transporter" evidence="5">
    <location>
        <begin position="7"/>
        <end position="214"/>
    </location>
</feature>
<reference evidence="6" key="1">
    <citation type="submission" date="2023-04" db="EMBL/GenBank/DDBJ databases">
        <title>Genome Encyclopedia of Bacteria and Archaea VI: Functional Genomics of Type Strains.</title>
        <authorList>
            <person name="Whitman W."/>
        </authorList>
    </citation>
    <scope>NUCLEOTIDE SEQUENCE</scope>
    <source>
        <strain evidence="6">Enz.4-51</strain>
    </source>
</reference>
<dbReference type="PANTHER" id="PTHR24221">
    <property type="entry name" value="ATP-BINDING CASSETTE SUB-FAMILY B"/>
    <property type="match status" value="1"/>
</dbReference>
<dbReference type="GO" id="GO:0005524">
    <property type="term" value="F:ATP binding"/>
    <property type="evidence" value="ECO:0007669"/>
    <property type="project" value="UniProtKB-KW"/>
</dbReference>
<dbReference type="AlphaFoldDB" id="A0AA43S6P1"/>
<dbReference type="GO" id="GO:0016887">
    <property type="term" value="F:ATP hydrolysis activity"/>
    <property type="evidence" value="ECO:0007669"/>
    <property type="project" value="InterPro"/>
</dbReference>
<dbReference type="Pfam" id="PF00005">
    <property type="entry name" value="ABC_tran"/>
    <property type="match status" value="1"/>
</dbReference>
<dbReference type="EMBL" id="JARXYA010000012">
    <property type="protein sequence ID" value="MDH6504717.1"/>
    <property type="molecule type" value="Genomic_DNA"/>
</dbReference>